<evidence type="ECO:0000313" key="2">
    <source>
        <dbReference type="Proteomes" id="UP001472677"/>
    </source>
</evidence>
<name>A0ABR2G707_9ROSI</name>
<comment type="caution">
    <text evidence="1">The sequence shown here is derived from an EMBL/GenBank/DDBJ whole genome shotgun (WGS) entry which is preliminary data.</text>
</comment>
<proteinExistence type="predicted"/>
<dbReference type="EMBL" id="JBBPBM010000002">
    <property type="protein sequence ID" value="KAK8596178.1"/>
    <property type="molecule type" value="Genomic_DNA"/>
</dbReference>
<accession>A0ABR2G707</accession>
<protein>
    <submittedName>
        <fullName evidence="1">Uncharacterized protein</fullName>
    </submittedName>
</protein>
<keyword evidence="2" id="KW-1185">Reference proteome</keyword>
<reference evidence="1 2" key="1">
    <citation type="journal article" date="2024" name="G3 (Bethesda)">
        <title>Genome assembly of Hibiscus sabdariffa L. provides insights into metabolisms of medicinal natural products.</title>
        <authorList>
            <person name="Kim T."/>
        </authorList>
    </citation>
    <scope>NUCLEOTIDE SEQUENCE [LARGE SCALE GENOMIC DNA]</scope>
    <source>
        <strain evidence="1">TK-2024</strain>
        <tissue evidence="1">Old leaves</tissue>
    </source>
</reference>
<organism evidence="1 2">
    <name type="scientific">Hibiscus sabdariffa</name>
    <name type="common">roselle</name>
    <dbReference type="NCBI Taxonomy" id="183260"/>
    <lineage>
        <taxon>Eukaryota</taxon>
        <taxon>Viridiplantae</taxon>
        <taxon>Streptophyta</taxon>
        <taxon>Embryophyta</taxon>
        <taxon>Tracheophyta</taxon>
        <taxon>Spermatophyta</taxon>
        <taxon>Magnoliopsida</taxon>
        <taxon>eudicotyledons</taxon>
        <taxon>Gunneridae</taxon>
        <taxon>Pentapetalae</taxon>
        <taxon>rosids</taxon>
        <taxon>malvids</taxon>
        <taxon>Malvales</taxon>
        <taxon>Malvaceae</taxon>
        <taxon>Malvoideae</taxon>
        <taxon>Hibiscus</taxon>
    </lineage>
</organism>
<evidence type="ECO:0000313" key="1">
    <source>
        <dbReference type="EMBL" id="KAK8596178.1"/>
    </source>
</evidence>
<gene>
    <name evidence="1" type="ORF">V6N12_064677</name>
</gene>
<dbReference type="Proteomes" id="UP001472677">
    <property type="component" value="Unassembled WGS sequence"/>
</dbReference>
<sequence length="151" mass="16442">MQAFVLSSIPPTKYELPINVSNASFFNHTIFHPSAATITATARNRQYRQRTPAGAATITTPIPFSARASRPESSTVAKCNSGILIFICTRCIPPIREPLSVRSSAPFAHGFALVPHVTSLHFHLACFLYPPKVHYDFTSIAESCSPPCSVP</sequence>